<evidence type="ECO:0000313" key="5">
    <source>
        <dbReference type="Proteomes" id="UP000317265"/>
    </source>
</evidence>
<name>A0A520KGX9_9CREN</name>
<dbReference type="EMBL" id="QNVI01000022">
    <property type="protein sequence ID" value="TDA39652.1"/>
    <property type="molecule type" value="Genomic_DNA"/>
</dbReference>
<organism evidence="2 4">
    <name type="scientific">Thermoproteota archaeon</name>
    <dbReference type="NCBI Taxonomy" id="2056631"/>
    <lineage>
        <taxon>Archaea</taxon>
        <taxon>Thermoproteota</taxon>
    </lineage>
</organism>
<reference evidence="2 4" key="2">
    <citation type="journal article" date="2019" name="Nat. Microbiol.">
        <title>Wide diversity of methane and short-chain alkane metabolisms in uncultured archaea.</title>
        <authorList>
            <person name="Borrel G."/>
            <person name="Adam P.S."/>
            <person name="McKay L.J."/>
            <person name="Chen L.X."/>
            <person name="Sierra-Garcia I.N."/>
            <person name="Sieber C.M."/>
            <person name="Letourneur Q."/>
            <person name="Ghozlane A."/>
            <person name="Andersen G.L."/>
            <person name="Li W.J."/>
            <person name="Hallam S.J."/>
            <person name="Muyzer G."/>
            <person name="de Oliveira V.M."/>
            <person name="Inskeep W.P."/>
            <person name="Banfield J.F."/>
            <person name="Gribaldo S."/>
        </authorList>
    </citation>
    <scope>NUCLEOTIDE SEQUENCE [LARGE SCALE GENOMIC DNA]</scope>
    <source>
        <strain evidence="2">Verst-YHS</strain>
    </source>
</reference>
<dbReference type="PANTHER" id="PTHR37030">
    <property type="entry name" value="NUCLEOTIDYLTRANSFERASE"/>
    <property type="match status" value="1"/>
</dbReference>
<dbReference type="InterPro" id="IPR002934">
    <property type="entry name" value="Polymerase_NTP_transf_dom"/>
</dbReference>
<accession>A0A520KGX9</accession>
<dbReference type="CDD" id="cd05403">
    <property type="entry name" value="NT_KNTase_like"/>
    <property type="match status" value="1"/>
</dbReference>
<keyword evidence="2" id="KW-0808">Transferase</keyword>
<comment type="caution">
    <text evidence="2">The sequence shown here is derived from an EMBL/GenBank/DDBJ whole genome shotgun (WGS) entry which is preliminary data.</text>
</comment>
<dbReference type="Pfam" id="PF01909">
    <property type="entry name" value="NTP_transf_2"/>
    <property type="match status" value="1"/>
</dbReference>
<feature type="domain" description="Polymerase nucleotidyl transferase" evidence="1">
    <location>
        <begin position="20"/>
        <end position="98"/>
    </location>
</feature>
<proteinExistence type="predicted"/>
<evidence type="ECO:0000259" key="1">
    <source>
        <dbReference type="Pfam" id="PF01909"/>
    </source>
</evidence>
<evidence type="ECO:0000313" key="4">
    <source>
        <dbReference type="Proteomes" id="UP000316080"/>
    </source>
</evidence>
<dbReference type="Gene3D" id="3.30.460.10">
    <property type="entry name" value="Beta Polymerase, domain 2"/>
    <property type="match status" value="1"/>
</dbReference>
<dbReference type="Proteomes" id="UP000316080">
    <property type="component" value="Unassembled WGS sequence"/>
</dbReference>
<gene>
    <name evidence="3" type="ORF">DSO09_01975</name>
    <name evidence="2" type="ORF">EF809_01225</name>
</gene>
<evidence type="ECO:0000313" key="2">
    <source>
        <dbReference type="EMBL" id="RZN57268.1"/>
    </source>
</evidence>
<evidence type="ECO:0000313" key="3">
    <source>
        <dbReference type="EMBL" id="TDA39652.1"/>
    </source>
</evidence>
<protein>
    <submittedName>
        <fullName evidence="2">Nucleotidyltransferase domain-containing protein</fullName>
    </submittedName>
</protein>
<dbReference type="EMBL" id="RXIH01000009">
    <property type="protein sequence ID" value="RZN57268.1"/>
    <property type="molecule type" value="Genomic_DNA"/>
</dbReference>
<dbReference type="InterPro" id="IPR043519">
    <property type="entry name" value="NT_sf"/>
</dbReference>
<dbReference type="PANTHER" id="PTHR37030:SF3">
    <property type="entry name" value="POLYMERASE NUCLEOTIDYL TRANSFERASE DOMAIN-CONTAINING PROTEIN"/>
    <property type="match status" value="1"/>
</dbReference>
<dbReference type="Proteomes" id="UP000317265">
    <property type="component" value="Unassembled WGS sequence"/>
</dbReference>
<dbReference type="AlphaFoldDB" id="A0A520KGX9"/>
<dbReference type="GO" id="GO:0016779">
    <property type="term" value="F:nucleotidyltransferase activity"/>
    <property type="evidence" value="ECO:0007669"/>
    <property type="project" value="InterPro"/>
</dbReference>
<reference evidence="3 5" key="1">
    <citation type="journal article" date="2019" name="Nat. Microbiol.">
        <title>Expanding anaerobic alkane metabolism in the domain of Archaea.</title>
        <authorList>
            <person name="Wang Y."/>
            <person name="Wegener G."/>
            <person name="Hou J."/>
            <person name="Wang F."/>
            <person name="Xiao X."/>
        </authorList>
    </citation>
    <scope>NUCLEOTIDE SEQUENCE [LARGE SCALE GENOMIC DNA]</scope>
    <source>
        <strain evidence="3">WYZ-LMO11</strain>
    </source>
</reference>
<dbReference type="SUPFAM" id="SSF81301">
    <property type="entry name" value="Nucleotidyltransferase"/>
    <property type="match status" value="1"/>
</dbReference>
<sequence length="106" mass="12629">MSIQFKSNLDYLKNYLNIARKIKEIVKSFDPNAKVYVFGSVVRGNYTAISDIDILIITSKIEQKYDMMVAIYKELIYAPIELHIITKELYENWYRRFIKPEEIIEI</sequence>